<accession>A0ABS6IRS3</accession>
<evidence type="ECO:0000313" key="2">
    <source>
        <dbReference type="EMBL" id="MBU8877286.1"/>
    </source>
</evidence>
<dbReference type="RefSeq" id="WP_216966972.1">
    <property type="nucleotide sequence ID" value="NZ_JAHOPB010000004.1"/>
</dbReference>
<proteinExistence type="predicted"/>
<sequence>MLASRRVVLQLVAASTILSTLPAIAPAIAADPAQLVQSTAQQVIDIVKTKTGAARQAAILGVLQSSFDMAAMGRSALGTHWNQATEAERTRFLKAVATAEAKAYSERFGQYGGQTLTVGKVTPRANGVMIVDSRLNQTSGQPIKLEWEVRNDRITDVKVEGVSMVMTRRSDFNSYIQNNGGKVEPLVRELETRAAQ</sequence>
<keyword evidence="1" id="KW-0732">Signal</keyword>
<dbReference type="PANTHER" id="PTHR36573">
    <property type="entry name" value="INTERMEMBRANE PHOSPHOLIPID TRANSPORT SYSTEM BINDING PROTEIN MLAC"/>
    <property type="match status" value="1"/>
</dbReference>
<dbReference type="Proteomes" id="UP000727907">
    <property type="component" value="Unassembled WGS sequence"/>
</dbReference>
<dbReference type="Pfam" id="PF05494">
    <property type="entry name" value="MlaC"/>
    <property type="match status" value="1"/>
</dbReference>
<keyword evidence="3" id="KW-1185">Reference proteome</keyword>
<protein>
    <submittedName>
        <fullName evidence="2">ABC transporter substrate-binding protein</fullName>
    </submittedName>
</protein>
<dbReference type="PANTHER" id="PTHR36573:SF1">
    <property type="entry name" value="INTERMEMBRANE PHOSPHOLIPID TRANSPORT SYSTEM BINDING PROTEIN MLAC"/>
    <property type="match status" value="1"/>
</dbReference>
<evidence type="ECO:0000313" key="3">
    <source>
        <dbReference type="Proteomes" id="UP000727907"/>
    </source>
</evidence>
<dbReference type="EMBL" id="JAHOPB010000004">
    <property type="protein sequence ID" value="MBU8877286.1"/>
    <property type="molecule type" value="Genomic_DNA"/>
</dbReference>
<reference evidence="2 3" key="1">
    <citation type="submission" date="2021-06" db="EMBL/GenBank/DDBJ databases">
        <authorList>
            <person name="Lee D.H."/>
        </authorList>
    </citation>
    <scope>NUCLEOTIDE SEQUENCE [LARGE SCALE GENOMIC DNA]</scope>
    <source>
        <strain evidence="2 3">MMS21-HV4-11</strain>
    </source>
</reference>
<evidence type="ECO:0000256" key="1">
    <source>
        <dbReference type="SAM" id="SignalP"/>
    </source>
</evidence>
<feature type="chain" id="PRO_5047369496" evidence="1">
    <location>
        <begin position="30"/>
        <end position="196"/>
    </location>
</feature>
<dbReference type="InterPro" id="IPR008869">
    <property type="entry name" value="MlaC/ttg2D"/>
</dbReference>
<organism evidence="2 3">
    <name type="scientific">Reyranella humidisoli</name>
    <dbReference type="NCBI Taxonomy" id="2849149"/>
    <lineage>
        <taxon>Bacteria</taxon>
        <taxon>Pseudomonadati</taxon>
        <taxon>Pseudomonadota</taxon>
        <taxon>Alphaproteobacteria</taxon>
        <taxon>Hyphomicrobiales</taxon>
        <taxon>Reyranellaceae</taxon>
        <taxon>Reyranella</taxon>
    </lineage>
</organism>
<comment type="caution">
    <text evidence="2">The sequence shown here is derived from an EMBL/GenBank/DDBJ whole genome shotgun (WGS) entry which is preliminary data.</text>
</comment>
<dbReference type="PROSITE" id="PS51318">
    <property type="entry name" value="TAT"/>
    <property type="match status" value="1"/>
</dbReference>
<dbReference type="InterPro" id="IPR006311">
    <property type="entry name" value="TAT_signal"/>
</dbReference>
<feature type="signal peptide" evidence="1">
    <location>
        <begin position="1"/>
        <end position="29"/>
    </location>
</feature>
<gene>
    <name evidence="2" type="ORF">KQ910_26195</name>
</gene>
<name>A0ABS6IRS3_9HYPH</name>